<keyword evidence="1" id="KW-0472">Membrane</keyword>
<feature type="transmembrane region" description="Helical" evidence="1">
    <location>
        <begin position="34"/>
        <end position="54"/>
    </location>
</feature>
<keyword evidence="1" id="KW-0812">Transmembrane</keyword>
<dbReference type="Proteomes" id="UP000263336">
    <property type="component" value="Unassembled WGS sequence"/>
</dbReference>
<gene>
    <name evidence="2" type="ORF">DEP93_01455</name>
</gene>
<sequence>MNNVVVFGNLKVGEEQMTTVVNNPAPEKESSGSGFFAGIVLLIIFLGVVLYFAIPAIRNMQNQPIQVNVPAPQINMEAPKVEVPAPQGEPAPVSQ</sequence>
<dbReference type="AlphaFoldDB" id="A0A3D0ZP87"/>
<evidence type="ECO:0000256" key="1">
    <source>
        <dbReference type="SAM" id="Phobius"/>
    </source>
</evidence>
<dbReference type="EMBL" id="DOZN01000008">
    <property type="protein sequence ID" value="HCC42117.1"/>
    <property type="molecule type" value="Genomic_DNA"/>
</dbReference>
<keyword evidence="1" id="KW-1133">Transmembrane helix</keyword>
<reference evidence="2 3" key="1">
    <citation type="journal article" date="2018" name="Nat. Biotechnol.">
        <title>A standardized bacterial taxonomy based on genome phylogeny substantially revises the tree of life.</title>
        <authorList>
            <person name="Parks D.H."/>
            <person name="Chuvochina M."/>
            <person name="Waite D.W."/>
            <person name="Rinke C."/>
            <person name="Skarshewski A."/>
            <person name="Chaumeil P.A."/>
            <person name="Hugenholtz P."/>
        </authorList>
    </citation>
    <scope>NUCLEOTIDE SEQUENCE [LARGE SCALE GENOMIC DNA]</scope>
    <source>
        <strain evidence="2">UBA11701</strain>
    </source>
</reference>
<organism evidence="2 3">
    <name type="scientific">candidate division WWE3 bacterium</name>
    <dbReference type="NCBI Taxonomy" id="2053526"/>
    <lineage>
        <taxon>Bacteria</taxon>
        <taxon>Katanobacteria</taxon>
    </lineage>
</organism>
<comment type="caution">
    <text evidence="2">The sequence shown here is derived from an EMBL/GenBank/DDBJ whole genome shotgun (WGS) entry which is preliminary data.</text>
</comment>
<evidence type="ECO:0000313" key="2">
    <source>
        <dbReference type="EMBL" id="HCC42117.1"/>
    </source>
</evidence>
<proteinExistence type="predicted"/>
<accession>A0A3D0ZP87</accession>
<protein>
    <submittedName>
        <fullName evidence="2">Uncharacterized protein</fullName>
    </submittedName>
</protein>
<evidence type="ECO:0000313" key="3">
    <source>
        <dbReference type="Proteomes" id="UP000263336"/>
    </source>
</evidence>
<name>A0A3D0ZP87_UNCKA</name>